<evidence type="ECO:0000256" key="4">
    <source>
        <dbReference type="RuleBase" id="RU361277"/>
    </source>
</evidence>
<evidence type="ECO:0000313" key="8">
    <source>
        <dbReference type="EMBL" id="NYE80965.1"/>
    </source>
</evidence>
<dbReference type="Pfam" id="PF00107">
    <property type="entry name" value="ADH_zinc_N"/>
    <property type="match status" value="1"/>
</dbReference>
<keyword evidence="3" id="KW-0560">Oxidoreductase</keyword>
<feature type="compositionally biased region" description="Low complexity" evidence="5">
    <location>
        <begin position="17"/>
        <end position="34"/>
    </location>
</feature>
<dbReference type="PANTHER" id="PTHR43401:SF2">
    <property type="entry name" value="L-THREONINE 3-DEHYDROGENASE"/>
    <property type="match status" value="1"/>
</dbReference>
<dbReference type="Gene3D" id="3.90.180.10">
    <property type="entry name" value="Medium-chain alcohol dehydrogenases, catalytic domain"/>
    <property type="match status" value="1"/>
</dbReference>
<dbReference type="GO" id="GO:0008270">
    <property type="term" value="F:zinc ion binding"/>
    <property type="evidence" value="ECO:0007669"/>
    <property type="project" value="InterPro"/>
</dbReference>
<dbReference type="SUPFAM" id="SSF51735">
    <property type="entry name" value="NAD(P)-binding Rossmann-fold domains"/>
    <property type="match status" value="1"/>
</dbReference>
<protein>
    <submittedName>
        <fullName evidence="8">Threonine dehydrogenase-like Zn-dependent dehydrogenase</fullName>
    </submittedName>
</protein>
<evidence type="ECO:0000259" key="6">
    <source>
        <dbReference type="Pfam" id="PF00107"/>
    </source>
</evidence>
<dbReference type="SUPFAM" id="SSF50129">
    <property type="entry name" value="GroES-like"/>
    <property type="match status" value="1"/>
</dbReference>
<reference evidence="8 9" key="1">
    <citation type="submission" date="2020-07" db="EMBL/GenBank/DDBJ databases">
        <title>Genomic Encyclopedia of Type Strains, Phase IV (KMG-V): Genome sequencing to study the core and pangenomes of soil and plant-associated prokaryotes.</title>
        <authorList>
            <person name="Whitman W."/>
        </authorList>
    </citation>
    <scope>NUCLEOTIDE SEQUENCE [LARGE SCALE GENOMIC DNA]</scope>
    <source>
        <strain evidence="8 9">SAS40</strain>
    </source>
</reference>
<proteinExistence type="inferred from homology"/>
<comment type="caution">
    <text evidence="8">The sequence shown here is derived from an EMBL/GenBank/DDBJ whole genome shotgun (WGS) entry which is preliminary data.</text>
</comment>
<sequence length="419" mass="43722">MSASFLAAVAEPGTLPSAGAGASSAASAGTSSAANRVPKPAPNSAASIAPGSAPGSAANASSANRIVLREFTAPPETETSGLLKIAITGVCGSDWPYYQQLPASRGPLILGHETVGHIDRLGAVARAKWGVKEGDLVALEEYLPCGHCEFCRSGEFRLCDATDWRLGGLRYGATGLKTAPGLWGGFAQYQHLHLNTVFHRVPSGVSPRHAALALPLANGIEWTYLHGGAGPGQTVVIQGPGQQGLSCVVAAKEAGAQMIIVTGLSTETDRARLALARRLGAHHTIDIGEQDLLQTVADLTGGTMADLVIDCAAGGTESVTTAMQLARKRGRVILGGQKRRKLPEFDSDIIIARFLTVKGMRGHSYESVELALQLIAGDRHHVTEMSTHTFGLADTDLALRSLVGEGVEGPVHMTIDPWV</sequence>
<comment type="cofactor">
    <cofactor evidence="4">
        <name>Zn(2+)</name>
        <dbReference type="ChEBI" id="CHEBI:29105"/>
    </cofactor>
</comment>
<accession>A0A7Y9IQB7</accession>
<evidence type="ECO:0000256" key="3">
    <source>
        <dbReference type="ARBA" id="ARBA00023002"/>
    </source>
</evidence>
<dbReference type="InterPro" id="IPR002328">
    <property type="entry name" value="ADH_Zn_CS"/>
</dbReference>
<keyword evidence="9" id="KW-1185">Reference proteome</keyword>
<dbReference type="RefSeq" id="WP_179582540.1">
    <property type="nucleotide sequence ID" value="NZ_JACBYR010000001.1"/>
</dbReference>
<evidence type="ECO:0000313" key="9">
    <source>
        <dbReference type="Proteomes" id="UP000542125"/>
    </source>
</evidence>
<dbReference type="InterPro" id="IPR013149">
    <property type="entry name" value="ADH-like_C"/>
</dbReference>
<keyword evidence="1 4" id="KW-0479">Metal-binding</keyword>
<dbReference type="Proteomes" id="UP000542125">
    <property type="component" value="Unassembled WGS sequence"/>
</dbReference>
<feature type="compositionally biased region" description="Low complexity" evidence="5">
    <location>
        <begin position="42"/>
        <end position="56"/>
    </location>
</feature>
<name>A0A7Y9IQB7_9BURK</name>
<dbReference type="EMBL" id="JACBYR010000001">
    <property type="protein sequence ID" value="NYE80965.1"/>
    <property type="molecule type" value="Genomic_DNA"/>
</dbReference>
<keyword evidence="2 4" id="KW-0862">Zinc</keyword>
<dbReference type="InterPro" id="IPR036291">
    <property type="entry name" value="NAD(P)-bd_dom_sf"/>
</dbReference>
<comment type="similarity">
    <text evidence="4">Belongs to the zinc-containing alcohol dehydrogenase family.</text>
</comment>
<dbReference type="Pfam" id="PF08240">
    <property type="entry name" value="ADH_N"/>
    <property type="match status" value="1"/>
</dbReference>
<dbReference type="InterPro" id="IPR011032">
    <property type="entry name" value="GroES-like_sf"/>
</dbReference>
<evidence type="ECO:0000256" key="5">
    <source>
        <dbReference type="SAM" id="MobiDB-lite"/>
    </source>
</evidence>
<feature type="region of interest" description="Disordered" evidence="5">
    <location>
        <begin position="13"/>
        <end position="56"/>
    </location>
</feature>
<dbReference type="CDD" id="cd05188">
    <property type="entry name" value="MDR"/>
    <property type="match status" value="1"/>
</dbReference>
<evidence type="ECO:0000256" key="1">
    <source>
        <dbReference type="ARBA" id="ARBA00022723"/>
    </source>
</evidence>
<dbReference type="Gene3D" id="3.40.50.720">
    <property type="entry name" value="NAD(P)-binding Rossmann-like Domain"/>
    <property type="match status" value="1"/>
</dbReference>
<evidence type="ECO:0000256" key="2">
    <source>
        <dbReference type="ARBA" id="ARBA00022833"/>
    </source>
</evidence>
<organism evidence="8 9">
    <name type="scientific">Pigmentiphaga litoralis</name>
    <dbReference type="NCBI Taxonomy" id="516702"/>
    <lineage>
        <taxon>Bacteria</taxon>
        <taxon>Pseudomonadati</taxon>
        <taxon>Pseudomonadota</taxon>
        <taxon>Betaproteobacteria</taxon>
        <taxon>Burkholderiales</taxon>
        <taxon>Alcaligenaceae</taxon>
        <taxon>Pigmentiphaga</taxon>
    </lineage>
</organism>
<dbReference type="PROSITE" id="PS00059">
    <property type="entry name" value="ADH_ZINC"/>
    <property type="match status" value="1"/>
</dbReference>
<gene>
    <name evidence="8" type="ORF">FHW18_000236</name>
</gene>
<evidence type="ECO:0000259" key="7">
    <source>
        <dbReference type="Pfam" id="PF08240"/>
    </source>
</evidence>
<dbReference type="GO" id="GO:0016491">
    <property type="term" value="F:oxidoreductase activity"/>
    <property type="evidence" value="ECO:0007669"/>
    <property type="project" value="UniProtKB-KW"/>
</dbReference>
<dbReference type="PANTHER" id="PTHR43401">
    <property type="entry name" value="L-THREONINE 3-DEHYDROGENASE"/>
    <property type="match status" value="1"/>
</dbReference>
<feature type="domain" description="Alcohol dehydrogenase-like C-terminal" evidence="6">
    <location>
        <begin position="244"/>
        <end position="376"/>
    </location>
</feature>
<dbReference type="InterPro" id="IPR050129">
    <property type="entry name" value="Zn_alcohol_dh"/>
</dbReference>
<feature type="domain" description="Alcohol dehydrogenase-like N-terminal" evidence="7">
    <location>
        <begin position="82"/>
        <end position="197"/>
    </location>
</feature>
<dbReference type="InterPro" id="IPR013154">
    <property type="entry name" value="ADH-like_N"/>
</dbReference>
<dbReference type="AlphaFoldDB" id="A0A7Y9IQB7"/>